<evidence type="ECO:0000313" key="1">
    <source>
        <dbReference type="EMBL" id="TGO17906.1"/>
    </source>
</evidence>
<accession>A0A4Z1F0Q4</accession>
<reference evidence="1 2" key="1">
    <citation type="submission" date="2017-12" db="EMBL/GenBank/DDBJ databases">
        <title>Comparative genomics of Botrytis spp.</title>
        <authorList>
            <person name="Valero-Jimenez C.A."/>
            <person name="Tapia P."/>
            <person name="Veloso J."/>
            <person name="Silva-Moreno E."/>
            <person name="Staats M."/>
            <person name="Valdes J.H."/>
            <person name="Van Kan J.A.L."/>
        </authorList>
    </citation>
    <scope>NUCLEOTIDE SEQUENCE [LARGE SCALE GENOMIC DNA]</scope>
    <source>
        <strain evidence="1 2">Bp0003</strain>
    </source>
</reference>
<evidence type="ECO:0000313" key="2">
    <source>
        <dbReference type="Proteomes" id="UP000297910"/>
    </source>
</evidence>
<comment type="caution">
    <text evidence="1">The sequence shown here is derived from an EMBL/GenBank/DDBJ whole genome shotgun (WGS) entry which is preliminary data.</text>
</comment>
<keyword evidence="2" id="KW-1185">Reference proteome</keyword>
<dbReference type="EMBL" id="PQXI01000404">
    <property type="protein sequence ID" value="TGO17906.1"/>
    <property type="molecule type" value="Genomic_DNA"/>
</dbReference>
<proteinExistence type="predicted"/>
<dbReference type="AlphaFoldDB" id="A0A4Z1F0Q4"/>
<gene>
    <name evidence="1" type="ORF">BPAE_0406g00050</name>
</gene>
<sequence>MAFLPSTQWRERVRRQTLALIEKNFLLFLRSPWATLFRALILPIVFAALFCSGGKLSNIASTTTEGGIADSAQQIKSLKQALDGVPLKKLILCRNGFNGTELNSIIETAVQGLSLDRWVTIDDVDDLYYNCLQSRTGISDYFAAVIFTSINATNVDYIIATDSATSLSNTDFAKHASST</sequence>
<dbReference type="Proteomes" id="UP000297910">
    <property type="component" value="Unassembled WGS sequence"/>
</dbReference>
<organism evidence="1 2">
    <name type="scientific">Botrytis paeoniae</name>
    <dbReference type="NCBI Taxonomy" id="278948"/>
    <lineage>
        <taxon>Eukaryota</taxon>
        <taxon>Fungi</taxon>
        <taxon>Dikarya</taxon>
        <taxon>Ascomycota</taxon>
        <taxon>Pezizomycotina</taxon>
        <taxon>Leotiomycetes</taxon>
        <taxon>Helotiales</taxon>
        <taxon>Sclerotiniaceae</taxon>
        <taxon>Botrytis</taxon>
    </lineage>
</organism>
<protein>
    <submittedName>
        <fullName evidence="1">Uncharacterized protein</fullName>
    </submittedName>
</protein>
<name>A0A4Z1F0Q4_9HELO</name>